<gene>
    <name evidence="4" type="ORF">GP486_006858</name>
</gene>
<keyword evidence="3" id="KW-0732">Signal</keyword>
<feature type="compositionally biased region" description="Polar residues" evidence="1">
    <location>
        <begin position="333"/>
        <end position="344"/>
    </location>
</feature>
<comment type="caution">
    <text evidence="4">The sequence shown here is derived from an EMBL/GenBank/DDBJ whole genome shotgun (WGS) entry which is preliminary data.</text>
</comment>
<protein>
    <recommendedName>
        <fullName evidence="6">Extracellular membrane protein CFEM domain-containing protein</fullName>
    </recommendedName>
</protein>
<feature type="compositionally biased region" description="Polar residues" evidence="1">
    <location>
        <begin position="304"/>
        <end position="322"/>
    </location>
</feature>
<feature type="compositionally biased region" description="Low complexity" evidence="1">
    <location>
        <begin position="457"/>
        <end position="474"/>
    </location>
</feature>
<keyword evidence="2" id="KW-0472">Membrane</keyword>
<feature type="signal peptide" evidence="3">
    <location>
        <begin position="1"/>
        <end position="19"/>
    </location>
</feature>
<dbReference type="EMBL" id="JAGHQM010001688">
    <property type="protein sequence ID" value="KAH0552944.1"/>
    <property type="molecule type" value="Genomic_DNA"/>
</dbReference>
<accession>A0A9P8L763</accession>
<organism evidence="4 5">
    <name type="scientific">Trichoglossum hirsutum</name>
    <dbReference type="NCBI Taxonomy" id="265104"/>
    <lineage>
        <taxon>Eukaryota</taxon>
        <taxon>Fungi</taxon>
        <taxon>Dikarya</taxon>
        <taxon>Ascomycota</taxon>
        <taxon>Pezizomycotina</taxon>
        <taxon>Geoglossomycetes</taxon>
        <taxon>Geoglossales</taxon>
        <taxon>Geoglossaceae</taxon>
        <taxon>Trichoglossum</taxon>
    </lineage>
</organism>
<keyword evidence="5" id="KW-1185">Reference proteome</keyword>
<feature type="compositionally biased region" description="Low complexity" evidence="1">
    <location>
        <begin position="164"/>
        <end position="242"/>
    </location>
</feature>
<feature type="region of interest" description="Disordered" evidence="1">
    <location>
        <begin position="280"/>
        <end position="406"/>
    </location>
</feature>
<feature type="transmembrane region" description="Helical" evidence="2">
    <location>
        <begin position="251"/>
        <end position="273"/>
    </location>
</feature>
<name>A0A9P8L763_9PEZI</name>
<proteinExistence type="predicted"/>
<feature type="region of interest" description="Disordered" evidence="1">
    <location>
        <begin position="100"/>
        <end position="247"/>
    </location>
</feature>
<feature type="compositionally biased region" description="Low complexity" evidence="1">
    <location>
        <begin position="106"/>
        <end position="144"/>
    </location>
</feature>
<dbReference type="AlphaFoldDB" id="A0A9P8L763"/>
<feature type="compositionally biased region" description="Low complexity" evidence="1">
    <location>
        <begin position="294"/>
        <end position="303"/>
    </location>
</feature>
<keyword evidence="2" id="KW-0812">Transmembrane</keyword>
<evidence type="ECO:0000313" key="4">
    <source>
        <dbReference type="EMBL" id="KAH0552944.1"/>
    </source>
</evidence>
<feature type="compositionally biased region" description="Pro residues" evidence="1">
    <location>
        <begin position="151"/>
        <end position="163"/>
    </location>
</feature>
<sequence length="474" mass="50165">MRHDYTLVALFGWVVPILTTTTTTTCPCWSEIIRDAHPSSTVAESGLCGNPSLLAQRFEECIARERCGSVQVKDQERWFRELCDADGDDVGLQWVEELRRRDGNDDNNNNSNGNSNSNSNSNSDNNSNNSNDNNISSDDNTPTTTEDKPPDPPTPTPKKPSVPPAVSTKSPPKPPATSAAPPTKASSASSAASTKSSDTKSSTTSTDSSSTSTTTSASTTSTSTSKSSPTAPAASATQTSSSGPAMGPASIAAATVFSAFAAACIGFLIFVCFRRIKRNRQSQKKGPMGEQLLGGAAKAGSGSQRNVSGSSRSIHDTQSMFSDHNDSAASIPLTDQHSSYSQRSYPLGSTAYHPAPQYEPRDTYNPNGDYGDLGQQPNPYSTYSYNPSPERFHSHWSPPNAHSGHDQGWNAAPIAPIRNMRGMSASSSHHNLPAALTPGEQPMAYGAPELATGGGYPRQYTPTSSSPPRSRYGS</sequence>
<dbReference type="Proteomes" id="UP000750711">
    <property type="component" value="Unassembled WGS sequence"/>
</dbReference>
<evidence type="ECO:0000256" key="3">
    <source>
        <dbReference type="SAM" id="SignalP"/>
    </source>
</evidence>
<feature type="region of interest" description="Disordered" evidence="1">
    <location>
        <begin position="423"/>
        <end position="474"/>
    </location>
</feature>
<evidence type="ECO:0000313" key="5">
    <source>
        <dbReference type="Proteomes" id="UP000750711"/>
    </source>
</evidence>
<feature type="chain" id="PRO_5040244931" description="Extracellular membrane protein CFEM domain-containing protein" evidence="3">
    <location>
        <begin position="20"/>
        <end position="474"/>
    </location>
</feature>
<keyword evidence="2" id="KW-1133">Transmembrane helix</keyword>
<evidence type="ECO:0008006" key="6">
    <source>
        <dbReference type="Google" id="ProtNLM"/>
    </source>
</evidence>
<evidence type="ECO:0000256" key="1">
    <source>
        <dbReference type="SAM" id="MobiDB-lite"/>
    </source>
</evidence>
<reference evidence="4" key="1">
    <citation type="submission" date="2021-03" db="EMBL/GenBank/DDBJ databases">
        <title>Comparative genomics and phylogenomic investigation of the class Geoglossomycetes provide insights into ecological specialization and systematics.</title>
        <authorList>
            <person name="Melie T."/>
            <person name="Pirro S."/>
            <person name="Miller A.N."/>
            <person name="Quandt A."/>
        </authorList>
    </citation>
    <scope>NUCLEOTIDE SEQUENCE</scope>
    <source>
        <strain evidence="4">CAQ_001_2017</strain>
    </source>
</reference>
<evidence type="ECO:0000256" key="2">
    <source>
        <dbReference type="SAM" id="Phobius"/>
    </source>
</evidence>
<feature type="compositionally biased region" description="Polar residues" evidence="1">
    <location>
        <begin position="375"/>
        <end position="387"/>
    </location>
</feature>